<evidence type="ECO:0000256" key="1">
    <source>
        <dbReference type="SAM" id="Phobius"/>
    </source>
</evidence>
<dbReference type="RefSeq" id="WP_244349848.1">
    <property type="nucleotide sequence ID" value="NZ_JAFIRA010000012.1"/>
</dbReference>
<dbReference type="InterPro" id="IPR021275">
    <property type="entry name" value="DUF2854"/>
</dbReference>
<keyword evidence="3" id="KW-1185">Reference proteome</keyword>
<keyword evidence="1" id="KW-0812">Transmembrane</keyword>
<keyword evidence="1" id="KW-0472">Membrane</keyword>
<comment type="caution">
    <text evidence="2">The sequence shown here is derived from an EMBL/GenBank/DDBJ whole genome shotgun (WGS) entry which is preliminary data.</text>
</comment>
<accession>A0ABT0C9X5</accession>
<evidence type="ECO:0000313" key="3">
    <source>
        <dbReference type="Proteomes" id="UP000830835"/>
    </source>
</evidence>
<keyword evidence="1" id="KW-1133">Transmembrane helix</keyword>
<gene>
    <name evidence="2" type="ORF">JX360_06585</name>
</gene>
<dbReference type="PANTHER" id="PTHR35551:SF1">
    <property type="entry name" value="ACCLIMATION OF PHOTOSYNTHESIS TO ENVIRONMENT"/>
    <property type="match status" value="1"/>
</dbReference>
<evidence type="ECO:0000313" key="2">
    <source>
        <dbReference type="EMBL" id="MCJ2542573.1"/>
    </source>
</evidence>
<dbReference type="Proteomes" id="UP000830835">
    <property type="component" value="Unassembled WGS sequence"/>
</dbReference>
<sequence>MFEKLPLPISTLILFAGVAATVWGFINYNDPTLNLIGIFAGIPLLLGGVTMKVVELKPVPALVPASAEVVQARNQQATEIQKQVRADITKYSYGANAHLEDALEFLGLRGPLEADLPKVKGYQEELRDGQYTLVLLFDSPAVSFEQWQESYQKKMQGFFGRDVKVQLTQPQENQVQLALIAQPISSTT</sequence>
<feature type="transmembrane region" description="Helical" evidence="1">
    <location>
        <begin position="32"/>
        <end position="54"/>
    </location>
</feature>
<reference evidence="2" key="1">
    <citation type="submission" date="2021-02" db="EMBL/GenBank/DDBJ databases">
        <title>The CRISPR/cas machinery reduction and long-range gene transfer in the hot spring cyanobacterium Synechococcus.</title>
        <authorList>
            <person name="Dvorak P."/>
            <person name="Jahodarova E."/>
            <person name="Hasler P."/>
            <person name="Poulickova A."/>
        </authorList>
    </citation>
    <scope>NUCLEOTIDE SEQUENCE</scope>
    <source>
        <strain evidence="2">Rupite</strain>
    </source>
</reference>
<dbReference type="Pfam" id="PF11016">
    <property type="entry name" value="DUF2854"/>
    <property type="match status" value="1"/>
</dbReference>
<dbReference type="EMBL" id="JAFIRA010000012">
    <property type="protein sequence ID" value="MCJ2542573.1"/>
    <property type="molecule type" value="Genomic_DNA"/>
</dbReference>
<organism evidence="2 3">
    <name type="scientific">Thermostichus vulcanus str. 'Rupite'</name>
    <dbReference type="NCBI Taxonomy" id="2813851"/>
    <lineage>
        <taxon>Bacteria</taxon>
        <taxon>Bacillati</taxon>
        <taxon>Cyanobacteriota</taxon>
        <taxon>Cyanophyceae</taxon>
        <taxon>Thermostichales</taxon>
        <taxon>Thermostichaceae</taxon>
        <taxon>Thermostichus</taxon>
    </lineage>
</organism>
<protein>
    <submittedName>
        <fullName evidence="2">DUF2854 domain-containing protein</fullName>
    </submittedName>
</protein>
<feature type="transmembrane region" description="Helical" evidence="1">
    <location>
        <begin position="7"/>
        <end position="26"/>
    </location>
</feature>
<proteinExistence type="predicted"/>
<name>A0ABT0C9X5_THEVL</name>
<dbReference type="PANTHER" id="PTHR35551">
    <property type="match status" value="1"/>
</dbReference>